<dbReference type="FunFam" id="1.20.1280.290:FF:000009">
    <property type="entry name" value="PQ loop repeat family protein"/>
    <property type="match status" value="1"/>
</dbReference>
<evidence type="ECO:0000313" key="8">
    <source>
        <dbReference type="EMBL" id="CDH55223.1"/>
    </source>
</evidence>
<name>A0A068RYI3_9FUNG</name>
<dbReference type="GO" id="GO:0034486">
    <property type="term" value="P:vacuolar transmembrane transport"/>
    <property type="evidence" value="ECO:0007669"/>
    <property type="project" value="UniProtKB-ARBA"/>
</dbReference>
<dbReference type="Proteomes" id="UP000027586">
    <property type="component" value="Unassembled WGS sequence"/>
</dbReference>
<evidence type="ECO:0000256" key="2">
    <source>
        <dbReference type="ARBA" id="ARBA00022692"/>
    </source>
</evidence>
<proteinExistence type="inferred from homology"/>
<gene>
    <name evidence="8" type="ORF">LCOR_06387.1</name>
</gene>
<evidence type="ECO:0000313" key="9">
    <source>
        <dbReference type="Proteomes" id="UP000027586"/>
    </source>
</evidence>
<keyword evidence="9" id="KW-1185">Reference proteome</keyword>
<evidence type="ECO:0000256" key="6">
    <source>
        <dbReference type="ARBA" id="ARBA00050768"/>
    </source>
</evidence>
<dbReference type="GO" id="GO:0098852">
    <property type="term" value="C:lytic vacuole membrane"/>
    <property type="evidence" value="ECO:0007669"/>
    <property type="project" value="UniProtKB-ARBA"/>
</dbReference>
<dbReference type="OrthoDB" id="8048523at2759"/>
<feature type="transmembrane region" description="Helical" evidence="7">
    <location>
        <begin position="279"/>
        <end position="300"/>
    </location>
</feature>
<dbReference type="Gene3D" id="1.20.1280.290">
    <property type="match status" value="2"/>
</dbReference>
<comment type="caution">
    <text evidence="8">The sequence shown here is derived from an EMBL/GenBank/DDBJ whole genome shotgun (WGS) entry which is preliminary data.</text>
</comment>
<dbReference type="VEuPathDB" id="FungiDB:LCOR_06387.1"/>
<feature type="transmembrane region" description="Helical" evidence="7">
    <location>
        <begin position="246"/>
        <end position="267"/>
    </location>
</feature>
<accession>A0A068RYI3</accession>
<evidence type="ECO:0000256" key="7">
    <source>
        <dbReference type="SAM" id="Phobius"/>
    </source>
</evidence>
<organism evidence="8 9">
    <name type="scientific">Lichtheimia corymbifera JMRC:FSU:9682</name>
    <dbReference type="NCBI Taxonomy" id="1263082"/>
    <lineage>
        <taxon>Eukaryota</taxon>
        <taxon>Fungi</taxon>
        <taxon>Fungi incertae sedis</taxon>
        <taxon>Mucoromycota</taxon>
        <taxon>Mucoromycotina</taxon>
        <taxon>Mucoromycetes</taxon>
        <taxon>Mucorales</taxon>
        <taxon>Lichtheimiaceae</taxon>
        <taxon>Lichtheimia</taxon>
    </lineage>
</organism>
<dbReference type="InterPro" id="IPR006603">
    <property type="entry name" value="PQ-loop_rpt"/>
</dbReference>
<sequence>MSIESCPATFEGVEYIRWIHTIFGDCVYGWQDCFSWALGYISILCWLNAQMPQVIKNYRYQDAESLSFSFLTVWLSGDVANFIGCIYTGQLNFQVYLSIYFIFIDTLLCFQWLYYVKYPDNRLRQWFNPTLQMDKEQLLKKTTADDGTTDIARYGSVASSSRTLLMAGLLVTLTRMASPEQSVTLTTTMVASHDTIDGSDLSLLSQDDDNTLWMGRFFAWLCTCLYLSSRAPQILKNYKRQSVEGLAMALFMCAAAGNFTYTLGVFTNPHQTRQSLIESVPYIIGSAGTLVFDLTIYIQYRLYNNDTREKNVEPVLQLP</sequence>
<keyword evidence="4 7" id="KW-0472">Membrane</keyword>
<dbReference type="AlphaFoldDB" id="A0A068RYI3"/>
<comment type="subcellular location">
    <subcellularLocation>
        <location evidence="1">Membrane</location>
        <topology evidence="1">Multi-pass membrane protein</topology>
    </subcellularLocation>
</comment>
<feature type="transmembrane region" description="Helical" evidence="7">
    <location>
        <begin position="68"/>
        <end position="89"/>
    </location>
</feature>
<dbReference type="PANTHER" id="PTHR16201">
    <property type="entry name" value="SEVEN TRANSMEMBRANE PROTEIN 1-RELATED"/>
    <property type="match status" value="1"/>
</dbReference>
<evidence type="ECO:0000256" key="5">
    <source>
        <dbReference type="ARBA" id="ARBA00038039"/>
    </source>
</evidence>
<evidence type="ECO:0000256" key="4">
    <source>
        <dbReference type="ARBA" id="ARBA00023136"/>
    </source>
</evidence>
<dbReference type="SMART" id="SM00679">
    <property type="entry name" value="CTNS"/>
    <property type="match status" value="2"/>
</dbReference>
<dbReference type="EMBL" id="CBTN010000028">
    <property type="protein sequence ID" value="CDH55223.1"/>
    <property type="molecule type" value="Genomic_DNA"/>
</dbReference>
<protein>
    <submittedName>
        <fullName evidence="8">Ydr352w-like protein</fullName>
    </submittedName>
</protein>
<dbReference type="GO" id="GO:0015174">
    <property type="term" value="F:basic amino acid transmembrane transporter activity"/>
    <property type="evidence" value="ECO:0007669"/>
    <property type="project" value="UniProtKB-ARBA"/>
</dbReference>
<keyword evidence="2 7" id="KW-0812">Transmembrane</keyword>
<evidence type="ECO:0000256" key="1">
    <source>
        <dbReference type="ARBA" id="ARBA00004141"/>
    </source>
</evidence>
<evidence type="ECO:0000256" key="3">
    <source>
        <dbReference type="ARBA" id="ARBA00022989"/>
    </source>
</evidence>
<keyword evidence="3 7" id="KW-1133">Transmembrane helix</keyword>
<reference evidence="8" key="1">
    <citation type="submission" date="2013-08" db="EMBL/GenBank/DDBJ databases">
        <title>Gene expansion shapes genome architecture in the human pathogen Lichtheimia corymbifera: an evolutionary genomics analysis in the ancient terrestrial Mucorales (Mucoromycotina).</title>
        <authorList>
            <person name="Schwartze V.U."/>
            <person name="Winter S."/>
            <person name="Shelest E."/>
            <person name="Marcet-Houben M."/>
            <person name="Horn F."/>
            <person name="Wehner S."/>
            <person name="Hoffmann K."/>
            <person name="Riege K."/>
            <person name="Sammeth M."/>
            <person name="Nowrousian M."/>
            <person name="Valiante V."/>
            <person name="Linde J."/>
            <person name="Jacobsen I.D."/>
            <person name="Marz M."/>
            <person name="Brakhage A.A."/>
            <person name="Gabaldon T."/>
            <person name="Bocker S."/>
            <person name="Voigt K."/>
        </authorList>
    </citation>
    <scope>NUCLEOTIDE SEQUENCE [LARGE SCALE GENOMIC DNA]</scope>
    <source>
        <strain evidence="8">FSU 9682</strain>
    </source>
</reference>
<comment type="catalytic activity">
    <reaction evidence="6">
        <text>L-histidine(out) + L-arginine(in) = L-histidine(in) + L-arginine(out)</text>
        <dbReference type="Rhea" id="RHEA:71063"/>
        <dbReference type="ChEBI" id="CHEBI:32682"/>
        <dbReference type="ChEBI" id="CHEBI:57595"/>
    </reaction>
</comment>
<dbReference type="Pfam" id="PF04193">
    <property type="entry name" value="PQ-loop"/>
    <property type="match status" value="2"/>
</dbReference>
<comment type="similarity">
    <text evidence="5">Belongs to the laat-1 family.</text>
</comment>
<dbReference type="InterPro" id="IPR051415">
    <property type="entry name" value="LAAT-1"/>
</dbReference>
<feature type="transmembrane region" description="Helical" evidence="7">
    <location>
        <begin position="95"/>
        <end position="116"/>
    </location>
</feature>